<dbReference type="Proteomes" id="UP000238164">
    <property type="component" value="Chromosome 1"/>
</dbReference>
<sequence length="269" mass="29961">MVALHSPHGKDTHMTTTTSTLTTIGLDELIALGSLQTRVDRKYALTSGDAAMALALVDAGCTRVLEIDGVTDLGYTSVYLDTDALDTYLLAARDRRRRFKVRSRTYESNGASFLEVKTRRGDRTVKDRLPGQHLQNGRLGDEGAAFVARTLRLAGVRTDAVRTLSASLRVDYRRVTLFHEPTASRVTIDSGLTWWDMRTGAWLARPDLSIIETKTTGRAVGMDRLLWSMGHRPDRISKYATALAAMHPHLPQNKWRPVLKQHFVDLSCA</sequence>
<protein>
    <recommendedName>
        <fullName evidence="1">VTC domain-containing protein</fullName>
    </recommendedName>
</protein>
<name>A0A2N9JJL9_9ACTN</name>
<dbReference type="KEGG" id="mgg:MPLG2_2926"/>
<dbReference type="AlphaFoldDB" id="A0A2N9JJL9"/>
<keyword evidence="3" id="KW-1185">Reference proteome</keyword>
<dbReference type="InterPro" id="IPR018966">
    <property type="entry name" value="VTC_domain"/>
</dbReference>
<dbReference type="Pfam" id="PF09359">
    <property type="entry name" value="VTC"/>
    <property type="match status" value="1"/>
</dbReference>
<evidence type="ECO:0000313" key="3">
    <source>
        <dbReference type="Proteomes" id="UP000238164"/>
    </source>
</evidence>
<organism evidence="2 3">
    <name type="scientific">Micropruina glycogenica</name>
    <dbReference type="NCBI Taxonomy" id="75385"/>
    <lineage>
        <taxon>Bacteria</taxon>
        <taxon>Bacillati</taxon>
        <taxon>Actinomycetota</taxon>
        <taxon>Actinomycetes</taxon>
        <taxon>Propionibacteriales</taxon>
        <taxon>Nocardioidaceae</taxon>
        <taxon>Micropruina</taxon>
    </lineage>
</organism>
<evidence type="ECO:0000259" key="1">
    <source>
        <dbReference type="Pfam" id="PF09359"/>
    </source>
</evidence>
<reference evidence="2 3" key="1">
    <citation type="submission" date="2018-02" db="EMBL/GenBank/DDBJ databases">
        <authorList>
            <person name="Cohen D.B."/>
            <person name="Kent A.D."/>
        </authorList>
    </citation>
    <scope>NUCLEOTIDE SEQUENCE [LARGE SCALE GENOMIC DNA]</scope>
    <source>
        <strain evidence="2">1</strain>
    </source>
</reference>
<feature type="domain" description="VTC" evidence="1">
    <location>
        <begin position="67"/>
        <end position="247"/>
    </location>
</feature>
<gene>
    <name evidence="2" type="ORF">MPLG2_2926</name>
</gene>
<dbReference type="CDD" id="cd07750">
    <property type="entry name" value="PolyPPase_VTC_like"/>
    <property type="match status" value="1"/>
</dbReference>
<dbReference type="EMBL" id="LT985188">
    <property type="protein sequence ID" value="SPD87956.1"/>
    <property type="molecule type" value="Genomic_DNA"/>
</dbReference>
<accession>A0A2N9JJL9</accession>
<proteinExistence type="predicted"/>
<evidence type="ECO:0000313" key="2">
    <source>
        <dbReference type="EMBL" id="SPD87956.1"/>
    </source>
</evidence>